<dbReference type="SUPFAM" id="SSF55961">
    <property type="entry name" value="Bet v1-like"/>
    <property type="match status" value="1"/>
</dbReference>
<sequence length="162" mass="18147">MTVIGSTKDAEKLTLTFVTEFDATPERVWQVWEDPRQLERWWGPPTWPATFERHELAPGGQSRYHMTGPEGEKSPGWWATVEVDAPHSLVVDDGFSQPDGEPDPAMPTMRMHVSLEGLDDGSRTRMTILTRFESFDQLEKVSAMGMVEGMTQALGQIDGILA</sequence>
<evidence type="ECO:0000313" key="3">
    <source>
        <dbReference type="EMBL" id="QDZ13628.1"/>
    </source>
</evidence>
<accession>A0A5B8LYN4</accession>
<dbReference type="Proteomes" id="UP000320216">
    <property type="component" value="Chromosome"/>
</dbReference>
<protein>
    <submittedName>
        <fullName evidence="3">SRPBCC domain-containing protein</fullName>
    </submittedName>
</protein>
<feature type="domain" description="Activator of Hsp90 ATPase homologue 1/2-like C-terminal" evidence="2">
    <location>
        <begin position="22"/>
        <end position="161"/>
    </location>
</feature>
<dbReference type="InterPro" id="IPR013538">
    <property type="entry name" value="ASHA1/2-like_C"/>
</dbReference>
<dbReference type="EMBL" id="CP042305">
    <property type="protein sequence ID" value="QDZ13628.1"/>
    <property type="molecule type" value="Genomic_DNA"/>
</dbReference>
<dbReference type="InterPro" id="IPR023393">
    <property type="entry name" value="START-like_dom_sf"/>
</dbReference>
<proteinExistence type="inferred from homology"/>
<dbReference type="CDD" id="cd07814">
    <property type="entry name" value="SRPBCC_CalC_Aha1-like"/>
    <property type="match status" value="1"/>
</dbReference>
<dbReference type="Pfam" id="PF08327">
    <property type="entry name" value="AHSA1"/>
    <property type="match status" value="1"/>
</dbReference>
<dbReference type="OrthoDB" id="3365660at2"/>
<evidence type="ECO:0000259" key="2">
    <source>
        <dbReference type="Pfam" id="PF08327"/>
    </source>
</evidence>
<comment type="similarity">
    <text evidence="1">Belongs to the AHA1 family.</text>
</comment>
<gene>
    <name evidence="3" type="ORF">FPZ11_01380</name>
</gene>
<dbReference type="RefSeq" id="WP_146317738.1">
    <property type="nucleotide sequence ID" value="NZ_CP042305.1"/>
</dbReference>
<dbReference type="Gene3D" id="3.30.530.20">
    <property type="match status" value="1"/>
</dbReference>
<dbReference type="KEGG" id="huw:FPZ11_01380"/>
<evidence type="ECO:0000313" key="4">
    <source>
        <dbReference type="Proteomes" id="UP000320216"/>
    </source>
</evidence>
<organism evidence="3 4">
    <name type="scientific">Humibacter ginsenosidimutans</name>
    <dbReference type="NCBI Taxonomy" id="2599293"/>
    <lineage>
        <taxon>Bacteria</taxon>
        <taxon>Bacillati</taxon>
        <taxon>Actinomycetota</taxon>
        <taxon>Actinomycetes</taxon>
        <taxon>Micrococcales</taxon>
        <taxon>Microbacteriaceae</taxon>
        <taxon>Humibacter</taxon>
    </lineage>
</organism>
<name>A0A5B8LYN4_9MICO</name>
<dbReference type="AlphaFoldDB" id="A0A5B8LYN4"/>
<reference evidence="3 4" key="1">
    <citation type="submission" date="2019-07" db="EMBL/GenBank/DDBJ databases">
        <title>Full genome sequence of Humibacter sp. WJ7-1.</title>
        <authorList>
            <person name="Im W.-T."/>
        </authorList>
    </citation>
    <scope>NUCLEOTIDE SEQUENCE [LARGE SCALE GENOMIC DNA]</scope>
    <source>
        <strain evidence="3 4">WJ7-1</strain>
    </source>
</reference>
<keyword evidence="4" id="KW-1185">Reference proteome</keyword>
<evidence type="ECO:0000256" key="1">
    <source>
        <dbReference type="ARBA" id="ARBA00006817"/>
    </source>
</evidence>